<evidence type="ECO:0000256" key="6">
    <source>
        <dbReference type="ARBA" id="ARBA00022695"/>
    </source>
</evidence>
<evidence type="ECO:0000256" key="10">
    <source>
        <dbReference type="ARBA" id="ARBA00031145"/>
    </source>
</evidence>
<dbReference type="GO" id="GO:0006747">
    <property type="term" value="P:FAD biosynthetic process"/>
    <property type="evidence" value="ECO:0007669"/>
    <property type="project" value="TreeGrafter"/>
</dbReference>
<feature type="domain" description="Phosphoadenosine phosphosulphate reductase" evidence="13">
    <location>
        <begin position="56"/>
        <end position="229"/>
    </location>
</feature>
<name>A0A1G4JT98_9SACH</name>
<dbReference type="SUPFAM" id="SSF52402">
    <property type="entry name" value="Adenine nucleotide alpha hydrolases-like"/>
    <property type="match status" value="1"/>
</dbReference>
<keyword evidence="6" id="KW-0548">Nucleotidyltransferase</keyword>
<organism evidence="14 15">
    <name type="scientific">Lachancea meyersii CBS 8951</name>
    <dbReference type="NCBI Taxonomy" id="1266667"/>
    <lineage>
        <taxon>Eukaryota</taxon>
        <taxon>Fungi</taxon>
        <taxon>Dikarya</taxon>
        <taxon>Ascomycota</taxon>
        <taxon>Saccharomycotina</taxon>
        <taxon>Saccharomycetes</taxon>
        <taxon>Saccharomycetales</taxon>
        <taxon>Saccharomycetaceae</taxon>
        <taxon>Lachancea</taxon>
    </lineage>
</organism>
<evidence type="ECO:0000256" key="1">
    <source>
        <dbReference type="ARBA" id="ARBA00004726"/>
    </source>
</evidence>
<dbReference type="AlphaFoldDB" id="A0A1G4JT98"/>
<comment type="pathway">
    <text evidence="1">Cofactor biosynthesis; FAD biosynthesis; FAD from FMN: step 1/1.</text>
</comment>
<accession>A0A1G4JT98</accession>
<reference evidence="15" key="1">
    <citation type="submission" date="2016-03" db="EMBL/GenBank/DDBJ databases">
        <authorList>
            <person name="Devillers Hugo."/>
        </authorList>
    </citation>
    <scope>NUCLEOTIDE SEQUENCE [LARGE SCALE GENOMIC DNA]</scope>
</reference>
<dbReference type="Pfam" id="PF01507">
    <property type="entry name" value="PAPS_reduct"/>
    <property type="match status" value="1"/>
</dbReference>
<evidence type="ECO:0000256" key="9">
    <source>
        <dbReference type="ARBA" id="ARBA00022840"/>
    </source>
</evidence>
<evidence type="ECO:0000259" key="13">
    <source>
        <dbReference type="Pfam" id="PF01507"/>
    </source>
</evidence>
<dbReference type="InterPro" id="IPR002500">
    <property type="entry name" value="PAPS_reduct_dom"/>
</dbReference>
<protein>
    <recommendedName>
        <fullName evidence="2">FAD synthase</fullName>
        <ecNumber evidence="2">2.7.7.2</ecNumber>
    </recommendedName>
    <alternativeName>
        <fullName evidence="10">FAD pyrophosphorylase</fullName>
    </alternativeName>
    <alternativeName>
        <fullName evidence="11">FMN adenylyltransferase</fullName>
    </alternativeName>
</protein>
<dbReference type="GO" id="GO:0003919">
    <property type="term" value="F:FMN adenylyltransferase activity"/>
    <property type="evidence" value="ECO:0007669"/>
    <property type="project" value="UniProtKB-EC"/>
</dbReference>
<evidence type="ECO:0000256" key="4">
    <source>
        <dbReference type="ARBA" id="ARBA00022643"/>
    </source>
</evidence>
<keyword evidence="9" id="KW-0067">ATP-binding</keyword>
<dbReference type="PANTHER" id="PTHR23293">
    <property type="entry name" value="FAD SYNTHETASE-RELATED FMN ADENYLYLTRANSFERASE"/>
    <property type="match status" value="1"/>
</dbReference>
<dbReference type="GO" id="GO:0005524">
    <property type="term" value="F:ATP binding"/>
    <property type="evidence" value="ECO:0007669"/>
    <property type="project" value="UniProtKB-KW"/>
</dbReference>
<dbReference type="EC" id="2.7.7.2" evidence="2"/>
<dbReference type="EMBL" id="LT598477">
    <property type="protein sequence ID" value="SCU93954.1"/>
    <property type="molecule type" value="Genomic_DNA"/>
</dbReference>
<dbReference type="Proteomes" id="UP000191144">
    <property type="component" value="Chromosome F"/>
</dbReference>
<dbReference type="CDD" id="cd23948">
    <property type="entry name" value="FAD_synthase"/>
    <property type="match status" value="1"/>
</dbReference>
<evidence type="ECO:0000256" key="8">
    <source>
        <dbReference type="ARBA" id="ARBA00022827"/>
    </source>
</evidence>
<gene>
    <name evidence="14" type="ORF">LAME_0F05578G</name>
</gene>
<dbReference type="InterPro" id="IPR014729">
    <property type="entry name" value="Rossmann-like_a/b/a_fold"/>
</dbReference>
<keyword evidence="8" id="KW-0274">FAD</keyword>
<evidence type="ECO:0000256" key="2">
    <source>
        <dbReference type="ARBA" id="ARBA00012393"/>
    </source>
</evidence>
<proteinExistence type="predicted"/>
<comment type="catalytic activity">
    <reaction evidence="12">
        <text>FMN + ATP + H(+) = FAD + diphosphate</text>
        <dbReference type="Rhea" id="RHEA:17237"/>
        <dbReference type="ChEBI" id="CHEBI:15378"/>
        <dbReference type="ChEBI" id="CHEBI:30616"/>
        <dbReference type="ChEBI" id="CHEBI:33019"/>
        <dbReference type="ChEBI" id="CHEBI:57692"/>
        <dbReference type="ChEBI" id="CHEBI:58210"/>
        <dbReference type="EC" id="2.7.7.2"/>
    </reaction>
</comment>
<sequence length="305" mass="34806">MTLADISRHCHNITTSYLASSGGSDIVNSTKQAIRLTRHHLLEEVFRRWDPFGNQLSFSYNGGKDCQVLLILYLSCLWEFFVRNTGFSQYGSQYHRFPLRSLPTVYINQAETFSTLEKSIESARERYFLSIYESPRNQTSMPEAFENYLELHSNTEAIVIGIRHTDPFGENLQCIQSTDSGWPHFMRIQPLLHWNLANVWSLLLYSNEEICGLYGKGFTSIGGINSTLPNPALKIDTLSGSLTLENRFKWEIFNAYDKQTSSENVNVSQLSDADEALLQSTGQSGYHPGWFLTDDSQERAGRTRK</sequence>
<keyword evidence="5" id="KW-0808">Transferase</keyword>
<keyword evidence="4" id="KW-0288">FMN</keyword>
<keyword evidence="7" id="KW-0547">Nucleotide-binding</keyword>
<keyword evidence="3" id="KW-0285">Flavoprotein</keyword>
<dbReference type="OrthoDB" id="270728at2759"/>
<evidence type="ECO:0000256" key="5">
    <source>
        <dbReference type="ARBA" id="ARBA00022679"/>
    </source>
</evidence>
<keyword evidence="15" id="KW-1185">Reference proteome</keyword>
<evidence type="ECO:0000256" key="7">
    <source>
        <dbReference type="ARBA" id="ARBA00022741"/>
    </source>
</evidence>
<evidence type="ECO:0000256" key="11">
    <source>
        <dbReference type="ARBA" id="ARBA00031871"/>
    </source>
</evidence>
<evidence type="ECO:0000256" key="3">
    <source>
        <dbReference type="ARBA" id="ARBA00022630"/>
    </source>
</evidence>
<dbReference type="PANTHER" id="PTHR23293:SF9">
    <property type="entry name" value="FAD SYNTHASE"/>
    <property type="match status" value="1"/>
</dbReference>
<evidence type="ECO:0000313" key="15">
    <source>
        <dbReference type="Proteomes" id="UP000191144"/>
    </source>
</evidence>
<evidence type="ECO:0000256" key="12">
    <source>
        <dbReference type="ARBA" id="ARBA00049494"/>
    </source>
</evidence>
<evidence type="ECO:0000313" key="14">
    <source>
        <dbReference type="EMBL" id="SCU93954.1"/>
    </source>
</evidence>
<dbReference type="Gene3D" id="3.40.50.620">
    <property type="entry name" value="HUPs"/>
    <property type="match status" value="1"/>
</dbReference>